<reference evidence="1" key="1">
    <citation type="submission" date="2023-03" db="UniProtKB">
        <authorList>
            <consortium name="EnsemblPlants"/>
        </authorList>
    </citation>
    <scope>IDENTIFICATION</scope>
</reference>
<protein>
    <submittedName>
        <fullName evidence="1">Uncharacterized protein</fullName>
    </submittedName>
</protein>
<name>A0A9I9EKV5_CUCME</name>
<accession>A0A9I9EKV5</accession>
<dbReference type="AlphaFoldDB" id="A0A9I9EKV5"/>
<dbReference type="EnsemblPlants" id="MELO3C035237.2.1">
    <property type="protein sequence ID" value="MELO3C035237.2.1"/>
    <property type="gene ID" value="MELO3C035237.2"/>
</dbReference>
<organism evidence="1">
    <name type="scientific">Cucumis melo</name>
    <name type="common">Muskmelon</name>
    <dbReference type="NCBI Taxonomy" id="3656"/>
    <lineage>
        <taxon>Eukaryota</taxon>
        <taxon>Viridiplantae</taxon>
        <taxon>Streptophyta</taxon>
        <taxon>Embryophyta</taxon>
        <taxon>Tracheophyta</taxon>
        <taxon>Spermatophyta</taxon>
        <taxon>Magnoliopsida</taxon>
        <taxon>eudicotyledons</taxon>
        <taxon>Gunneridae</taxon>
        <taxon>Pentapetalae</taxon>
        <taxon>rosids</taxon>
        <taxon>fabids</taxon>
        <taxon>Cucurbitales</taxon>
        <taxon>Cucurbitaceae</taxon>
        <taxon>Benincaseae</taxon>
        <taxon>Cucumis</taxon>
    </lineage>
</organism>
<proteinExistence type="predicted"/>
<evidence type="ECO:0000313" key="1">
    <source>
        <dbReference type="EnsemblPlants" id="MELO3C035237.2.1"/>
    </source>
</evidence>
<dbReference type="Gramene" id="MELO3C035237.2.1">
    <property type="protein sequence ID" value="MELO3C035237.2.1"/>
    <property type="gene ID" value="MELO3C035237.2"/>
</dbReference>
<sequence>MEKEGYYVEMSRKGGWFCERKKVEPWRKELACRNCAILGMGELDKDINKTAKLRERERESTNLFDEWDYGFFYSLAHHDMM</sequence>